<dbReference type="InterPro" id="IPR007627">
    <property type="entry name" value="RNA_pol_sigma70_r2"/>
</dbReference>
<keyword evidence="4 6" id="KW-0238">DNA-binding</keyword>
<dbReference type="Gene3D" id="1.10.1740.10">
    <property type="match status" value="1"/>
</dbReference>
<gene>
    <name evidence="9" type="ORF">ENE75_16685</name>
</gene>
<evidence type="ECO:0000256" key="2">
    <source>
        <dbReference type="ARBA" id="ARBA00023015"/>
    </source>
</evidence>
<dbReference type="InterPro" id="IPR013249">
    <property type="entry name" value="RNA_pol_sigma70_r4_t2"/>
</dbReference>
<evidence type="ECO:0000259" key="8">
    <source>
        <dbReference type="Pfam" id="PF08281"/>
    </source>
</evidence>
<dbReference type="InterPro" id="IPR036388">
    <property type="entry name" value="WH-like_DNA-bd_sf"/>
</dbReference>
<dbReference type="PANTHER" id="PTHR43133">
    <property type="entry name" value="RNA POLYMERASE ECF-TYPE SIGMA FACTO"/>
    <property type="match status" value="1"/>
</dbReference>
<keyword evidence="3 6" id="KW-0731">Sigma factor</keyword>
<dbReference type="Gene3D" id="1.10.10.10">
    <property type="entry name" value="Winged helix-like DNA-binding domain superfamily/Winged helix DNA-binding domain"/>
    <property type="match status" value="1"/>
</dbReference>
<organism evidence="9 10">
    <name type="scientific">Rubrivivax albus</name>
    <dbReference type="NCBI Taxonomy" id="2499835"/>
    <lineage>
        <taxon>Bacteria</taxon>
        <taxon>Pseudomonadati</taxon>
        <taxon>Pseudomonadota</taxon>
        <taxon>Betaproteobacteria</taxon>
        <taxon>Burkholderiales</taxon>
        <taxon>Sphaerotilaceae</taxon>
        <taxon>Rubrivivax</taxon>
    </lineage>
</organism>
<dbReference type="InterPro" id="IPR013325">
    <property type="entry name" value="RNA_pol_sigma_r2"/>
</dbReference>
<dbReference type="AlphaFoldDB" id="A0A3S2TL79"/>
<accession>A0A3S2TL79</accession>
<evidence type="ECO:0000313" key="10">
    <source>
        <dbReference type="Proteomes" id="UP000288178"/>
    </source>
</evidence>
<dbReference type="PANTHER" id="PTHR43133:SF62">
    <property type="entry name" value="RNA POLYMERASE SIGMA FACTOR SIGZ"/>
    <property type="match status" value="1"/>
</dbReference>
<evidence type="ECO:0000313" key="9">
    <source>
        <dbReference type="EMBL" id="RVT49960.1"/>
    </source>
</evidence>
<comment type="caution">
    <text evidence="9">The sequence shown here is derived from an EMBL/GenBank/DDBJ whole genome shotgun (WGS) entry which is preliminary data.</text>
</comment>
<sequence length="206" mass="22536">MTPPPDEWSQRSQALAEALARTALGDRAAFRRLYDASRAHLFAVILRIQPDRSRAEDVLQEVYVNVWRAASSFDAAKAQPLTWLTAIARNRAIDSLRRAQTAPATVSLSPDDDEDQPMRDIASTDDEPLQLLQRAGQARAVTGCIGELTAPQQQSLALAFYQGLSHAEVAEQMAQPLGTVKSWVRRALIALKDCLDRAGVASSEEG</sequence>
<reference evidence="9 10" key="1">
    <citation type="submission" date="2019-01" db="EMBL/GenBank/DDBJ databases">
        <authorList>
            <person name="Chen W.-M."/>
        </authorList>
    </citation>
    <scope>NUCLEOTIDE SEQUENCE [LARGE SCALE GENOMIC DNA]</scope>
    <source>
        <strain evidence="9 10">ICH-3</strain>
    </source>
</reference>
<dbReference type="GO" id="GO:0003677">
    <property type="term" value="F:DNA binding"/>
    <property type="evidence" value="ECO:0007669"/>
    <property type="project" value="UniProtKB-KW"/>
</dbReference>
<dbReference type="EMBL" id="SACT01000006">
    <property type="protein sequence ID" value="RVT49960.1"/>
    <property type="molecule type" value="Genomic_DNA"/>
</dbReference>
<dbReference type="SUPFAM" id="SSF88659">
    <property type="entry name" value="Sigma3 and sigma4 domains of RNA polymerase sigma factors"/>
    <property type="match status" value="1"/>
</dbReference>
<evidence type="ECO:0000256" key="1">
    <source>
        <dbReference type="ARBA" id="ARBA00010641"/>
    </source>
</evidence>
<dbReference type="InterPro" id="IPR039425">
    <property type="entry name" value="RNA_pol_sigma-70-like"/>
</dbReference>
<dbReference type="Pfam" id="PF04542">
    <property type="entry name" value="Sigma70_r2"/>
    <property type="match status" value="1"/>
</dbReference>
<dbReference type="InterPro" id="IPR013324">
    <property type="entry name" value="RNA_pol_sigma_r3/r4-like"/>
</dbReference>
<evidence type="ECO:0000259" key="7">
    <source>
        <dbReference type="Pfam" id="PF04542"/>
    </source>
</evidence>
<keyword evidence="5 6" id="KW-0804">Transcription</keyword>
<dbReference type="GO" id="GO:0016987">
    <property type="term" value="F:sigma factor activity"/>
    <property type="evidence" value="ECO:0007669"/>
    <property type="project" value="UniProtKB-KW"/>
</dbReference>
<keyword evidence="2 6" id="KW-0805">Transcription regulation</keyword>
<dbReference type="Proteomes" id="UP000288178">
    <property type="component" value="Unassembled WGS sequence"/>
</dbReference>
<dbReference type="OrthoDB" id="9784272at2"/>
<keyword evidence="10" id="KW-1185">Reference proteome</keyword>
<dbReference type="Pfam" id="PF08281">
    <property type="entry name" value="Sigma70_r4_2"/>
    <property type="match status" value="1"/>
</dbReference>
<dbReference type="InterPro" id="IPR014284">
    <property type="entry name" value="RNA_pol_sigma-70_dom"/>
</dbReference>
<dbReference type="GO" id="GO:0006352">
    <property type="term" value="P:DNA-templated transcription initiation"/>
    <property type="evidence" value="ECO:0007669"/>
    <property type="project" value="InterPro"/>
</dbReference>
<comment type="similarity">
    <text evidence="1 6">Belongs to the sigma-70 factor family. ECF subfamily.</text>
</comment>
<dbReference type="CDD" id="cd06171">
    <property type="entry name" value="Sigma70_r4"/>
    <property type="match status" value="1"/>
</dbReference>
<evidence type="ECO:0000256" key="5">
    <source>
        <dbReference type="ARBA" id="ARBA00023163"/>
    </source>
</evidence>
<protein>
    <recommendedName>
        <fullName evidence="6">RNA polymerase sigma factor</fullName>
    </recommendedName>
</protein>
<feature type="domain" description="RNA polymerase sigma factor 70 region 4 type 2" evidence="8">
    <location>
        <begin position="140"/>
        <end position="191"/>
    </location>
</feature>
<dbReference type="InterPro" id="IPR000838">
    <property type="entry name" value="RNA_pol_sigma70_ECF_CS"/>
</dbReference>
<dbReference type="PROSITE" id="PS01063">
    <property type="entry name" value="SIGMA70_ECF"/>
    <property type="match status" value="1"/>
</dbReference>
<dbReference type="SUPFAM" id="SSF88946">
    <property type="entry name" value="Sigma2 domain of RNA polymerase sigma factors"/>
    <property type="match status" value="1"/>
</dbReference>
<evidence type="ECO:0000256" key="4">
    <source>
        <dbReference type="ARBA" id="ARBA00023125"/>
    </source>
</evidence>
<evidence type="ECO:0000256" key="3">
    <source>
        <dbReference type="ARBA" id="ARBA00023082"/>
    </source>
</evidence>
<evidence type="ECO:0000256" key="6">
    <source>
        <dbReference type="RuleBase" id="RU000716"/>
    </source>
</evidence>
<proteinExistence type="inferred from homology"/>
<dbReference type="RefSeq" id="WP_128199470.1">
    <property type="nucleotide sequence ID" value="NZ_SACT01000006.1"/>
</dbReference>
<name>A0A3S2TL79_9BURK</name>
<feature type="domain" description="RNA polymerase sigma-70 region 2" evidence="7">
    <location>
        <begin position="33"/>
        <end position="100"/>
    </location>
</feature>
<dbReference type="NCBIfam" id="TIGR02937">
    <property type="entry name" value="sigma70-ECF"/>
    <property type="match status" value="1"/>
</dbReference>